<dbReference type="Proteomes" id="UP001498421">
    <property type="component" value="Unassembled WGS sequence"/>
</dbReference>
<dbReference type="SMART" id="SM01130">
    <property type="entry name" value="DHDPS"/>
    <property type="match status" value="1"/>
</dbReference>
<sequence length="350" mass="36611">MTISAGAKQNLPDAPYPPSTTALKDGVYVPTVAFFTPEDTVDLATTKAHATRLAQTGIAGLVTHGSNGEAVHLDRAERQAVNRATRAALDASGRPHLPLVAGCGAQSTRETILLCSEAASSGASHALVLPPAYYGGLLTTDHVLEHFRAVADASPIPILIYNFPAACGGFDLNSDSILALSKHPNIVGVKLTCGNTGKLARVVAGTKETSFRTFGGTVDFTIQTLVVGGHGVIGGTANIAPRACVQTMKLWKDGRQDEARGLQEIVARGDWTAIKGGFVAVKAALQRYYGYGGQPRKPCAFLEANDLESQLAEFSELIDTEKKLEESSQELAAEIGVNELMAQGGNSAGA</sequence>
<dbReference type="PANTHER" id="PTHR12128:SF52">
    <property type="entry name" value="4-HYDROXY-2-OXOGLUTARATE ALDOLASE, MITOCHONDRIAL-RELATED"/>
    <property type="match status" value="1"/>
</dbReference>
<comment type="similarity">
    <text evidence="1">Belongs to the DapA family.</text>
</comment>
<dbReference type="SUPFAM" id="SSF51569">
    <property type="entry name" value="Aldolase"/>
    <property type="match status" value="1"/>
</dbReference>
<evidence type="ECO:0000313" key="2">
    <source>
        <dbReference type="EMBL" id="KAK7430198.1"/>
    </source>
</evidence>
<dbReference type="PANTHER" id="PTHR12128">
    <property type="entry name" value="DIHYDRODIPICOLINATE SYNTHASE"/>
    <property type="match status" value="1"/>
</dbReference>
<gene>
    <name evidence="2" type="ORF">QQZ08_003172</name>
</gene>
<dbReference type="PIRSF" id="PIRSF001365">
    <property type="entry name" value="DHDPS"/>
    <property type="match status" value="1"/>
</dbReference>
<dbReference type="EMBL" id="JAZAVK010000021">
    <property type="protein sequence ID" value="KAK7430198.1"/>
    <property type="molecule type" value="Genomic_DNA"/>
</dbReference>
<reference evidence="2 3" key="1">
    <citation type="journal article" date="2025" name="Microbiol. Resour. Announc.">
        <title>Draft genome sequences for Neonectria magnoliae and Neonectria punicea, canker pathogens of Liriodendron tulipifera and Acer saccharum in West Virginia.</title>
        <authorList>
            <person name="Petronek H.M."/>
            <person name="Kasson M.T."/>
            <person name="Metheny A.M."/>
            <person name="Stauder C.M."/>
            <person name="Lovett B."/>
            <person name="Lynch S.C."/>
            <person name="Garnas J.R."/>
            <person name="Kasson L.R."/>
            <person name="Stajich J.E."/>
        </authorList>
    </citation>
    <scope>NUCLEOTIDE SEQUENCE [LARGE SCALE GENOMIC DNA]</scope>
    <source>
        <strain evidence="2 3">NRRL 64651</strain>
    </source>
</reference>
<dbReference type="CDD" id="cd00408">
    <property type="entry name" value="DHDPS-like"/>
    <property type="match status" value="1"/>
</dbReference>
<evidence type="ECO:0000313" key="3">
    <source>
        <dbReference type="Proteomes" id="UP001498421"/>
    </source>
</evidence>
<dbReference type="Pfam" id="PF00701">
    <property type="entry name" value="DHDPS"/>
    <property type="match status" value="1"/>
</dbReference>
<keyword evidence="1" id="KW-0456">Lyase</keyword>
<evidence type="ECO:0008006" key="4">
    <source>
        <dbReference type="Google" id="ProtNLM"/>
    </source>
</evidence>
<dbReference type="Gene3D" id="3.20.20.70">
    <property type="entry name" value="Aldolase class I"/>
    <property type="match status" value="1"/>
</dbReference>
<proteinExistence type="inferred from homology"/>
<name>A0ABR1I9C8_9HYPO</name>
<dbReference type="PRINTS" id="PR00146">
    <property type="entry name" value="DHPICSNTHASE"/>
</dbReference>
<organism evidence="2 3">
    <name type="scientific">Neonectria magnoliae</name>
    <dbReference type="NCBI Taxonomy" id="2732573"/>
    <lineage>
        <taxon>Eukaryota</taxon>
        <taxon>Fungi</taxon>
        <taxon>Dikarya</taxon>
        <taxon>Ascomycota</taxon>
        <taxon>Pezizomycotina</taxon>
        <taxon>Sordariomycetes</taxon>
        <taxon>Hypocreomycetidae</taxon>
        <taxon>Hypocreales</taxon>
        <taxon>Nectriaceae</taxon>
        <taxon>Neonectria</taxon>
    </lineage>
</organism>
<accession>A0ABR1I9C8</accession>
<dbReference type="InterPro" id="IPR013785">
    <property type="entry name" value="Aldolase_TIM"/>
</dbReference>
<dbReference type="InterPro" id="IPR002220">
    <property type="entry name" value="DapA-like"/>
</dbReference>
<evidence type="ECO:0000256" key="1">
    <source>
        <dbReference type="PIRNR" id="PIRNR001365"/>
    </source>
</evidence>
<comment type="caution">
    <text evidence="2">The sequence shown here is derived from an EMBL/GenBank/DDBJ whole genome shotgun (WGS) entry which is preliminary data.</text>
</comment>
<protein>
    <recommendedName>
        <fullName evidence="4">Dihydrodipicolinate synthetase</fullName>
    </recommendedName>
</protein>
<keyword evidence="3" id="KW-1185">Reference proteome</keyword>